<dbReference type="SUPFAM" id="SSF48576">
    <property type="entry name" value="Terpenoid synthases"/>
    <property type="match status" value="1"/>
</dbReference>
<comment type="caution">
    <text evidence="1">The sequence shown here is derived from an EMBL/GenBank/DDBJ whole genome shotgun (WGS) entry which is preliminary data.</text>
</comment>
<organism evidence="1 2">
    <name type="scientific">Rhinopithecimicrobium faecis</name>
    <dbReference type="NCBI Taxonomy" id="2820698"/>
    <lineage>
        <taxon>Bacteria</taxon>
        <taxon>Pseudomonadati</taxon>
        <taxon>Bacteroidota</taxon>
        <taxon>Sphingobacteriia</taxon>
        <taxon>Sphingobacteriales</taxon>
        <taxon>Sphingobacteriaceae</taxon>
        <taxon>Rhinopithecimicrobium</taxon>
    </lineage>
</organism>
<dbReference type="CDD" id="cd00683">
    <property type="entry name" value="Trans_IPPS_HH"/>
    <property type="match status" value="1"/>
</dbReference>
<sequence length="282" mass="32998">MSNLAIFEALSIDCSKSVTKKYSTSFYTAVNQLHVDLHRPIHSIYGFVRLADEIVDTFHAFEKRNLLDSFQVDTMRAIEKKISINPVLNSFQWVVNEYGIKKEYIEAFFNSMYADLEQKEWQTAAELKEYIYGSAEVVGLMCLQVFCAGDQQRVERLKPAAEALGSAFQKINFLRDLKEDMDQLGRKYFKDVDFKNFDLETKRKIEKEIDDEFTKAYQGIKNLPPKAKFGVLLAYKYYYCLFQKIQKLAPHQVMEKRIRVDNMQKMLLLVKLKVRNTLNLVD</sequence>
<gene>
    <name evidence="1" type="ORF">J5U18_03900</name>
</gene>
<dbReference type="InterPro" id="IPR033904">
    <property type="entry name" value="Trans_IPPS_HH"/>
</dbReference>
<name>A0A8T4H7F7_9SPHI</name>
<keyword evidence="2" id="KW-1185">Reference proteome</keyword>
<dbReference type="InterPro" id="IPR044843">
    <property type="entry name" value="Trans_IPPS_bact-type"/>
</dbReference>
<dbReference type="GO" id="GO:0051996">
    <property type="term" value="F:squalene synthase [NAD(P)H] activity"/>
    <property type="evidence" value="ECO:0007669"/>
    <property type="project" value="InterPro"/>
</dbReference>
<accession>A0A8T4H7F7</accession>
<dbReference type="RefSeq" id="WP_353546196.1">
    <property type="nucleotide sequence ID" value="NZ_JAGKSB010000003.1"/>
</dbReference>
<proteinExistence type="predicted"/>
<protein>
    <submittedName>
        <fullName evidence="1">Phytoene/squalene synthase family protein</fullName>
    </submittedName>
</protein>
<dbReference type="AlphaFoldDB" id="A0A8T4H7F7"/>
<dbReference type="EMBL" id="JAGKSB010000003">
    <property type="protein sequence ID" value="MBP3942714.1"/>
    <property type="molecule type" value="Genomic_DNA"/>
</dbReference>
<evidence type="ECO:0000313" key="1">
    <source>
        <dbReference type="EMBL" id="MBP3942714.1"/>
    </source>
</evidence>
<dbReference type="Gene3D" id="1.10.600.10">
    <property type="entry name" value="Farnesyl Diphosphate Synthase"/>
    <property type="match status" value="1"/>
</dbReference>
<evidence type="ECO:0000313" key="2">
    <source>
        <dbReference type="Proteomes" id="UP000679691"/>
    </source>
</evidence>
<dbReference type="Proteomes" id="UP000679691">
    <property type="component" value="Unassembled WGS sequence"/>
</dbReference>
<reference evidence="1" key="1">
    <citation type="submission" date="2021-03" db="EMBL/GenBank/DDBJ databases">
        <authorList>
            <person name="Lu T."/>
            <person name="Wang Q."/>
            <person name="Han X."/>
        </authorList>
    </citation>
    <scope>NUCLEOTIDE SEQUENCE</scope>
    <source>
        <strain evidence="1">WQ 2009</strain>
    </source>
</reference>
<dbReference type="PANTHER" id="PTHR31480">
    <property type="entry name" value="BIFUNCTIONAL LYCOPENE CYCLASE/PHYTOENE SYNTHASE"/>
    <property type="match status" value="1"/>
</dbReference>
<dbReference type="Pfam" id="PF00494">
    <property type="entry name" value="SQS_PSY"/>
    <property type="match status" value="1"/>
</dbReference>
<dbReference type="SFLD" id="SFLDG01212">
    <property type="entry name" value="Phytoene_synthase_like"/>
    <property type="match status" value="1"/>
</dbReference>
<dbReference type="InterPro" id="IPR008949">
    <property type="entry name" value="Isoprenoid_synthase_dom_sf"/>
</dbReference>
<dbReference type="GO" id="GO:0004311">
    <property type="term" value="F:geranylgeranyl diphosphate synthase activity"/>
    <property type="evidence" value="ECO:0007669"/>
    <property type="project" value="InterPro"/>
</dbReference>
<dbReference type="SFLD" id="SFLDG01018">
    <property type="entry name" value="Squalene/Phytoene_Synthase_Lik"/>
    <property type="match status" value="1"/>
</dbReference>
<dbReference type="GO" id="GO:0016114">
    <property type="term" value="P:terpenoid biosynthetic process"/>
    <property type="evidence" value="ECO:0007669"/>
    <property type="project" value="UniProtKB-ARBA"/>
</dbReference>
<dbReference type="SFLD" id="SFLDS00005">
    <property type="entry name" value="Isoprenoid_Synthase_Type_I"/>
    <property type="match status" value="1"/>
</dbReference>
<dbReference type="InterPro" id="IPR002060">
    <property type="entry name" value="Squ/phyt_synthse"/>
</dbReference>